<feature type="compositionally biased region" description="Pro residues" evidence="1">
    <location>
        <begin position="489"/>
        <end position="510"/>
    </location>
</feature>
<dbReference type="Proteomes" id="UP001165090">
    <property type="component" value="Unassembled WGS sequence"/>
</dbReference>
<evidence type="ECO:0000256" key="1">
    <source>
        <dbReference type="SAM" id="MobiDB-lite"/>
    </source>
</evidence>
<feature type="chain" id="PRO_5046338964" description="LysM domain-containing protein" evidence="3">
    <location>
        <begin position="20"/>
        <end position="1150"/>
    </location>
</feature>
<keyword evidence="3" id="KW-0732">Signal</keyword>
<feature type="signal peptide" evidence="3">
    <location>
        <begin position="1"/>
        <end position="19"/>
    </location>
</feature>
<reference evidence="5 6" key="1">
    <citation type="journal article" date="2023" name="IScience">
        <title>Expanded male sex-determining region conserved during the evolution of homothallism in the green alga Volvox.</title>
        <authorList>
            <person name="Yamamoto K."/>
            <person name="Matsuzaki R."/>
            <person name="Mahakham W."/>
            <person name="Heman W."/>
            <person name="Sekimoto H."/>
            <person name="Kawachi M."/>
            <person name="Minakuchi Y."/>
            <person name="Toyoda A."/>
            <person name="Nozaki H."/>
        </authorList>
    </citation>
    <scope>NUCLEOTIDE SEQUENCE [LARGE SCALE GENOMIC DNA]</scope>
    <source>
        <strain evidence="5 6">NIES-4468</strain>
    </source>
</reference>
<evidence type="ECO:0000256" key="2">
    <source>
        <dbReference type="SAM" id="Phobius"/>
    </source>
</evidence>
<feature type="compositionally biased region" description="Polar residues" evidence="1">
    <location>
        <begin position="924"/>
        <end position="940"/>
    </location>
</feature>
<evidence type="ECO:0000313" key="6">
    <source>
        <dbReference type="Proteomes" id="UP001165090"/>
    </source>
</evidence>
<feature type="region of interest" description="Disordered" evidence="1">
    <location>
        <begin position="813"/>
        <end position="1066"/>
    </location>
</feature>
<evidence type="ECO:0000259" key="4">
    <source>
        <dbReference type="PROSITE" id="PS51782"/>
    </source>
</evidence>
<dbReference type="PROSITE" id="PS51782">
    <property type="entry name" value="LYSM"/>
    <property type="match status" value="1"/>
</dbReference>
<feature type="region of interest" description="Disordered" evidence="1">
    <location>
        <begin position="238"/>
        <end position="269"/>
    </location>
</feature>
<feature type="compositionally biased region" description="Pro residues" evidence="1">
    <location>
        <begin position="240"/>
        <end position="263"/>
    </location>
</feature>
<keyword evidence="6" id="KW-1185">Reference proteome</keyword>
<feature type="region of interest" description="Disordered" evidence="1">
    <location>
        <begin position="489"/>
        <end position="517"/>
    </location>
</feature>
<sequence length="1150" mass="121901">MLPRATILLVIIFIESALGQGIPVWPQYNCSNSATVSYTLNDSESLYLTSLQFKVSISQLMLDNQLSHKNKLVSGQPLTINCPEGFWSPPFGVMDYTLKMWYGMAALPTVLRCPPSEYAVSFFAEVNRDWYSWLGTLTMRCSGGRNYTMDAQPNKTLRVVDVEKSLTTGVRTISLTSTWAIESMFGVGSSTGGSQSVFTCPPGTVITGFSAGAYPPMYETAPPSSWIMNLQFLCQERRLPPSPPIPSRPPLPPPSPHPPPPSGSRPELPLFPDFDCSNSRAVKYVSSAVDNLYNVADIFNTSISQVMLDNGLDHRTPLYDGQELIINCPVGKWTMPYGKYNNSDLEVWFGMSAAASLWLCPPGEYAVEFSVTSNRIWYSWLGALTMRCSGGGVYTADAQPSSPYYGIDGVTSAPEGFKSGTVEVDSDGASLLSVFDLGPLAGTATPATFQCPWGATIKGFSAGAYPPRYDATEPNSWLMNLQFLCQGPAPPPLPSLPPSPPLAPAPPPEAPSTDAPPSSQLNYSSYFCGNSSLAYGLATTDAALAQNFSISSVRAGLSSGSFISTLTSLFANDKLQGPLHGAIGPSAPAPVIEQVLTFISDSSLTPSRVVAVGACCVRSEDSVSSTGNGGVQRILFRMLDGSVRSLGNGTLCSGPGGFESVPPGYQFAGFETRTAAAGTTGASGVEQLRFLFVMRPGTPPRLRPPPPYAYTGTVYGETRSRCKGLHCLSTDRASAVGILIAIVCGGLFICGMIILASMWMRRKKRRVIQYLIVASGNPPDFREAAQSAVNQAQMDADKPPAGTELAVSIAPAVESPDSQSPSAPQPPTMQTPSSTGQSLEGVKAATMESEESKSVGTNAAASPPSLQLKLSPPKPASETTSNNKAAPSRHVPPKPGSSKSRALTAVTRDGESKRGTLWPAPPHTRTQSAPPHSKTESSGAASMAAKQPAGKNISSKQAPSIPLSSAAPVRLPAERSASLRTTTKAPSKSKMSTSKSSTPPTALTSTTAREVGASSSQTSLAQPTFSEASALAQQAVAVQPPSPPLALSSPDARRPTSPEARRPSALQRIAATLLSPLLAQLSSSAPASSAQPSPSSEATALPLQADTEKGTLPWFWRNPSKSQFRYVFMENGRHQSMMTDRRRMHDRLSY</sequence>
<feature type="compositionally biased region" description="Low complexity" evidence="1">
    <location>
        <begin position="1028"/>
        <end position="1050"/>
    </location>
</feature>
<feature type="compositionally biased region" description="Low complexity" evidence="1">
    <location>
        <begin position="981"/>
        <end position="1008"/>
    </location>
</feature>
<evidence type="ECO:0000313" key="5">
    <source>
        <dbReference type="EMBL" id="GLI65714.1"/>
    </source>
</evidence>
<protein>
    <recommendedName>
        <fullName evidence="4">LysM domain-containing protein</fullName>
    </recommendedName>
</protein>
<feature type="compositionally biased region" description="Low complexity" evidence="1">
    <location>
        <begin position="859"/>
        <end position="871"/>
    </location>
</feature>
<dbReference type="EMBL" id="BSDZ01000025">
    <property type="protein sequence ID" value="GLI65714.1"/>
    <property type="molecule type" value="Genomic_DNA"/>
</dbReference>
<accession>A0ABQ5S7F4</accession>
<gene>
    <name evidence="5" type="ORF">VaNZ11_009309</name>
</gene>
<feature type="compositionally biased region" description="Polar residues" evidence="1">
    <location>
        <begin position="1013"/>
        <end position="1027"/>
    </location>
</feature>
<feature type="compositionally biased region" description="Basic and acidic residues" evidence="1">
    <location>
        <begin position="1051"/>
        <end position="1062"/>
    </location>
</feature>
<name>A0ABQ5S7F4_9CHLO</name>
<feature type="transmembrane region" description="Helical" evidence="2">
    <location>
        <begin position="735"/>
        <end position="756"/>
    </location>
</feature>
<proteinExistence type="predicted"/>
<dbReference type="Pfam" id="PF01476">
    <property type="entry name" value="LysM"/>
    <property type="match status" value="2"/>
</dbReference>
<keyword evidence="2" id="KW-0472">Membrane</keyword>
<comment type="caution">
    <text evidence="5">The sequence shown here is derived from an EMBL/GenBank/DDBJ whole genome shotgun (WGS) entry which is preliminary data.</text>
</comment>
<organism evidence="5 6">
    <name type="scientific">Volvox africanus</name>
    <dbReference type="NCBI Taxonomy" id="51714"/>
    <lineage>
        <taxon>Eukaryota</taxon>
        <taxon>Viridiplantae</taxon>
        <taxon>Chlorophyta</taxon>
        <taxon>core chlorophytes</taxon>
        <taxon>Chlorophyceae</taxon>
        <taxon>CS clade</taxon>
        <taxon>Chlamydomonadales</taxon>
        <taxon>Volvocaceae</taxon>
        <taxon>Volvox</taxon>
    </lineage>
</organism>
<keyword evidence="2" id="KW-1133">Transmembrane helix</keyword>
<keyword evidence="2" id="KW-0812">Transmembrane</keyword>
<dbReference type="InterPro" id="IPR018392">
    <property type="entry name" value="LysM"/>
</dbReference>
<evidence type="ECO:0000256" key="3">
    <source>
        <dbReference type="SAM" id="SignalP"/>
    </source>
</evidence>
<feature type="domain" description="LysM" evidence="4">
    <location>
        <begin position="36"/>
        <end position="80"/>
    </location>
</feature>